<sequence length="112" mass="12993">MRRPRRQGRKAERYRHRHRPQGRKHGQAVRQVLPSIPVILLTSKAEVADRLEGLKRGADAYMSKPFNMEELHVTIDNLVDNVRRLRGKFSGAQRQEERIEAVQVKGNDDALM</sequence>
<feature type="domain" description="Response regulatory" evidence="4">
    <location>
        <begin position="1"/>
        <end position="79"/>
    </location>
</feature>
<accession>A0A938WP29</accession>
<comment type="caution">
    <text evidence="1">Lacks conserved residue(s) required for the propagation of feature annotation.</text>
</comment>
<dbReference type="AlphaFoldDB" id="A0A938WP29"/>
<evidence type="ECO:0000313" key="5">
    <source>
        <dbReference type="EMBL" id="MBM6661563.1"/>
    </source>
</evidence>
<dbReference type="EMBL" id="JACJJL010000010">
    <property type="protein sequence ID" value="MBM6661563.1"/>
    <property type="molecule type" value="Genomic_DNA"/>
</dbReference>
<protein>
    <submittedName>
        <fullName evidence="5">Response regulator</fullName>
    </submittedName>
</protein>
<evidence type="ECO:0000256" key="1">
    <source>
        <dbReference type="PROSITE-ProRule" id="PRU00169"/>
    </source>
</evidence>
<dbReference type="InterPro" id="IPR001789">
    <property type="entry name" value="Sig_transdc_resp-reg_receiver"/>
</dbReference>
<feature type="region of interest" description="Disordered" evidence="3">
    <location>
        <begin position="1"/>
        <end position="28"/>
    </location>
</feature>
<keyword evidence="6" id="KW-1185">Reference proteome</keyword>
<evidence type="ECO:0000256" key="3">
    <source>
        <dbReference type="SAM" id="MobiDB-lite"/>
    </source>
</evidence>
<gene>
    <name evidence="5" type="ORF">H6B30_07325</name>
</gene>
<reference evidence="5 6" key="1">
    <citation type="journal article" date="2021" name="Sci. Rep.">
        <title>The distribution of antibiotic resistance genes in chicken gut microbiota commensals.</title>
        <authorList>
            <person name="Juricova H."/>
            <person name="Matiasovicova J."/>
            <person name="Kubasova T."/>
            <person name="Cejkova D."/>
            <person name="Rychlik I."/>
        </authorList>
    </citation>
    <scope>NUCLEOTIDE SEQUENCE [LARGE SCALE GENOMIC DNA]</scope>
    <source>
        <strain evidence="5 6">An819</strain>
    </source>
</reference>
<keyword evidence="2" id="KW-0175">Coiled coil</keyword>
<dbReference type="SUPFAM" id="SSF52172">
    <property type="entry name" value="CheY-like"/>
    <property type="match status" value="1"/>
</dbReference>
<comment type="caution">
    <text evidence="5">The sequence shown here is derived from an EMBL/GenBank/DDBJ whole genome shotgun (WGS) entry which is preliminary data.</text>
</comment>
<evidence type="ECO:0000256" key="2">
    <source>
        <dbReference type="SAM" id="Coils"/>
    </source>
</evidence>
<dbReference type="Pfam" id="PF00072">
    <property type="entry name" value="Response_reg"/>
    <property type="match status" value="1"/>
</dbReference>
<dbReference type="GO" id="GO:0000160">
    <property type="term" value="P:phosphorelay signal transduction system"/>
    <property type="evidence" value="ECO:0007669"/>
    <property type="project" value="InterPro"/>
</dbReference>
<evidence type="ECO:0000313" key="6">
    <source>
        <dbReference type="Proteomes" id="UP000764045"/>
    </source>
</evidence>
<dbReference type="InterPro" id="IPR011006">
    <property type="entry name" value="CheY-like_superfamily"/>
</dbReference>
<dbReference type="PROSITE" id="PS50110">
    <property type="entry name" value="RESPONSE_REGULATORY"/>
    <property type="match status" value="1"/>
</dbReference>
<dbReference type="Gene3D" id="3.40.50.2300">
    <property type="match status" value="1"/>
</dbReference>
<name>A0A938WP29_9BACT</name>
<organism evidence="5 6">
    <name type="scientific">Marseilla massiliensis</name>
    <dbReference type="NCBI Taxonomy" id="1841864"/>
    <lineage>
        <taxon>Bacteria</taxon>
        <taxon>Pseudomonadati</taxon>
        <taxon>Bacteroidota</taxon>
        <taxon>Bacteroidia</taxon>
        <taxon>Bacteroidales</taxon>
        <taxon>Prevotellaceae</taxon>
        <taxon>Marseilla</taxon>
    </lineage>
</organism>
<proteinExistence type="predicted"/>
<dbReference type="Proteomes" id="UP000764045">
    <property type="component" value="Unassembled WGS sequence"/>
</dbReference>
<feature type="compositionally biased region" description="Basic residues" evidence="3">
    <location>
        <begin position="1"/>
        <end position="27"/>
    </location>
</feature>
<feature type="coiled-coil region" evidence="2">
    <location>
        <begin position="68"/>
        <end position="95"/>
    </location>
</feature>
<evidence type="ECO:0000259" key="4">
    <source>
        <dbReference type="PROSITE" id="PS50110"/>
    </source>
</evidence>